<feature type="compositionally biased region" description="Basic and acidic residues" evidence="5">
    <location>
        <begin position="7"/>
        <end position="29"/>
    </location>
</feature>
<protein>
    <recommendedName>
        <fullName evidence="4">Nuclear movement protein nudC</fullName>
    </recommendedName>
</protein>
<reference evidence="7" key="1">
    <citation type="journal article" date="2023" name="PhytoFront">
        <title>Draft Genome Resources of Seven Strains of Tilletia horrida, Causal Agent of Kernel Smut of Rice.</title>
        <authorList>
            <person name="Khanal S."/>
            <person name="Antony Babu S."/>
            <person name="Zhou X.G."/>
        </authorList>
    </citation>
    <scope>NUCLEOTIDE SEQUENCE</scope>
    <source>
        <strain evidence="7">TX6</strain>
    </source>
</reference>
<evidence type="ECO:0000313" key="7">
    <source>
        <dbReference type="EMBL" id="KAK0555665.1"/>
    </source>
</evidence>
<evidence type="ECO:0000313" key="8">
    <source>
        <dbReference type="Proteomes" id="UP001176517"/>
    </source>
</evidence>
<dbReference type="GO" id="GO:0051082">
    <property type="term" value="F:unfolded protein binding"/>
    <property type="evidence" value="ECO:0007669"/>
    <property type="project" value="TreeGrafter"/>
</dbReference>
<dbReference type="SUPFAM" id="SSF49764">
    <property type="entry name" value="HSP20-like chaperones"/>
    <property type="match status" value="1"/>
</dbReference>
<evidence type="ECO:0000256" key="4">
    <source>
        <dbReference type="ARBA" id="ARBA00068398"/>
    </source>
</evidence>
<dbReference type="FunFam" id="2.60.40.790:FF:000001">
    <property type="entry name" value="Nuclear migration protein nudC"/>
    <property type="match status" value="1"/>
</dbReference>
<dbReference type="PANTHER" id="PTHR12356:SF3">
    <property type="entry name" value="NUCLEAR MIGRATION PROTEIN NUDC"/>
    <property type="match status" value="1"/>
</dbReference>
<dbReference type="CDD" id="cd06467">
    <property type="entry name" value="p23_NUDC_like"/>
    <property type="match status" value="1"/>
</dbReference>
<dbReference type="InterPro" id="IPR008978">
    <property type="entry name" value="HSP20-like_chaperone"/>
</dbReference>
<dbReference type="GO" id="GO:0005737">
    <property type="term" value="C:cytoplasm"/>
    <property type="evidence" value="ECO:0007669"/>
    <property type="project" value="UniProtKB-SubCell"/>
</dbReference>
<evidence type="ECO:0000259" key="6">
    <source>
        <dbReference type="PROSITE" id="PS51203"/>
    </source>
</evidence>
<dbReference type="Proteomes" id="UP001176517">
    <property type="component" value="Unassembled WGS sequence"/>
</dbReference>
<feature type="region of interest" description="Disordered" evidence="5">
    <location>
        <begin position="1"/>
        <end position="30"/>
    </location>
</feature>
<evidence type="ECO:0000256" key="2">
    <source>
        <dbReference type="ARBA" id="ARBA00022490"/>
    </source>
</evidence>
<dbReference type="Pfam" id="PF04969">
    <property type="entry name" value="CS"/>
    <property type="match status" value="1"/>
</dbReference>
<feature type="domain" description="CS" evidence="6">
    <location>
        <begin position="31"/>
        <end position="120"/>
    </location>
</feature>
<keyword evidence="8" id="KW-1185">Reference proteome</keyword>
<evidence type="ECO:0000256" key="1">
    <source>
        <dbReference type="ARBA" id="ARBA00004496"/>
    </source>
</evidence>
<accession>A0AAN6GW09</accession>
<comment type="function">
    <text evidence="3">Required for nuclear movement. May interact between microtubules and nuclei and/or may be involved in the generation of force used to move nuclei during interphase.</text>
</comment>
<proteinExistence type="predicted"/>
<dbReference type="EMBL" id="JAPDMZ010000025">
    <property type="protein sequence ID" value="KAK0555665.1"/>
    <property type="molecule type" value="Genomic_DNA"/>
</dbReference>
<gene>
    <name evidence="7" type="ORF">OC846_001630</name>
</gene>
<dbReference type="InterPro" id="IPR037898">
    <property type="entry name" value="NudC_fam"/>
</dbReference>
<dbReference type="AlphaFoldDB" id="A0AAN6GW09"/>
<evidence type="ECO:0000256" key="5">
    <source>
        <dbReference type="SAM" id="MobiDB-lite"/>
    </source>
</evidence>
<organism evidence="7 8">
    <name type="scientific">Tilletia horrida</name>
    <dbReference type="NCBI Taxonomy" id="155126"/>
    <lineage>
        <taxon>Eukaryota</taxon>
        <taxon>Fungi</taxon>
        <taxon>Dikarya</taxon>
        <taxon>Basidiomycota</taxon>
        <taxon>Ustilaginomycotina</taxon>
        <taxon>Exobasidiomycetes</taxon>
        <taxon>Tilletiales</taxon>
        <taxon>Tilletiaceae</taxon>
        <taxon>Tilletia</taxon>
    </lineage>
</organism>
<dbReference type="PANTHER" id="PTHR12356">
    <property type="entry name" value="NUCLEAR MOVEMENT PROTEIN NUDC"/>
    <property type="match status" value="1"/>
</dbReference>
<dbReference type="PROSITE" id="PS51203">
    <property type="entry name" value="CS"/>
    <property type="match status" value="1"/>
</dbReference>
<evidence type="ECO:0000256" key="3">
    <source>
        <dbReference type="ARBA" id="ARBA00059400"/>
    </source>
</evidence>
<keyword evidence="2" id="KW-0963">Cytoplasm</keyword>
<dbReference type="InterPro" id="IPR007052">
    <property type="entry name" value="CS_dom"/>
</dbReference>
<dbReference type="Gene3D" id="2.60.40.790">
    <property type="match status" value="1"/>
</dbReference>
<comment type="subcellular location">
    <subcellularLocation>
        <location evidence="1">Cytoplasm</location>
    </subcellularLocation>
</comment>
<dbReference type="GO" id="GO:0006457">
    <property type="term" value="P:protein folding"/>
    <property type="evidence" value="ECO:0007669"/>
    <property type="project" value="TreeGrafter"/>
</dbReference>
<name>A0AAN6GW09_9BASI</name>
<comment type="caution">
    <text evidence="7">The sequence shown here is derived from an EMBL/GenBank/DDBJ whole genome shotgun (WGS) entry which is preliminary data.</text>
</comment>
<sequence>MPLSIEEYDKLTPEQQAEHDASERAREAAEQAALPYTWSQKLDHLDITVPVQEGTRGKDLEVVIKKSSIKVGYKGKEPIMHGDLSREVNLDDSTWSLEDSKTVVIYLEKQKKGDWWAHVLTKDPKIDTTKIVPETSKLSDLDAETRAMVEKMMFDNRQKQMGKPTSEQLQQQELLDKLAKKNPNFRLPGQEPPTEQ</sequence>